<sequence length="198" mass="22027">MVPRALLIKSILVSFNTARQVNTAYSKTTVNAGRLMSYLSKTAHSTVKRPIHKNTTFKNSNFNQRVNIVKDKNVNTIRPKIVVNVVKGNNDNAGNPQMDLHDQGVIDSGCSRHVTGNMSYLTGYKEIDRGYVAFRGNPKRRENHRKVWNGIRVNAGDSKVTAVRHNLLLLVLMLLGINLQLLGKVNAARHKLTTAGES</sequence>
<dbReference type="Proteomes" id="UP001151760">
    <property type="component" value="Unassembled WGS sequence"/>
</dbReference>
<dbReference type="EMBL" id="BQNB010018936">
    <property type="protein sequence ID" value="GJT79844.1"/>
    <property type="molecule type" value="Genomic_DNA"/>
</dbReference>
<evidence type="ECO:0000313" key="2">
    <source>
        <dbReference type="EMBL" id="GJT79844.1"/>
    </source>
</evidence>
<reference evidence="2" key="2">
    <citation type="submission" date="2022-01" db="EMBL/GenBank/DDBJ databases">
        <authorList>
            <person name="Yamashiro T."/>
            <person name="Shiraishi A."/>
            <person name="Satake H."/>
            <person name="Nakayama K."/>
        </authorList>
    </citation>
    <scope>NUCLEOTIDE SEQUENCE</scope>
</reference>
<proteinExistence type="predicted"/>
<gene>
    <name evidence="2" type="ORF">Tco_1054186</name>
</gene>
<name>A0ABQ5GX34_9ASTR</name>
<reference evidence="2" key="1">
    <citation type="journal article" date="2022" name="Int. J. Mol. Sci.">
        <title>Draft Genome of Tanacetum Coccineum: Genomic Comparison of Closely Related Tanacetum-Family Plants.</title>
        <authorList>
            <person name="Yamashiro T."/>
            <person name="Shiraishi A."/>
            <person name="Nakayama K."/>
            <person name="Satake H."/>
        </authorList>
    </citation>
    <scope>NUCLEOTIDE SEQUENCE</scope>
</reference>
<evidence type="ECO:0000256" key="1">
    <source>
        <dbReference type="SAM" id="SignalP"/>
    </source>
</evidence>
<keyword evidence="1" id="KW-0732">Signal</keyword>
<organism evidence="2 3">
    <name type="scientific">Tanacetum coccineum</name>
    <dbReference type="NCBI Taxonomy" id="301880"/>
    <lineage>
        <taxon>Eukaryota</taxon>
        <taxon>Viridiplantae</taxon>
        <taxon>Streptophyta</taxon>
        <taxon>Embryophyta</taxon>
        <taxon>Tracheophyta</taxon>
        <taxon>Spermatophyta</taxon>
        <taxon>Magnoliopsida</taxon>
        <taxon>eudicotyledons</taxon>
        <taxon>Gunneridae</taxon>
        <taxon>Pentapetalae</taxon>
        <taxon>asterids</taxon>
        <taxon>campanulids</taxon>
        <taxon>Asterales</taxon>
        <taxon>Asteraceae</taxon>
        <taxon>Asteroideae</taxon>
        <taxon>Anthemideae</taxon>
        <taxon>Anthemidinae</taxon>
        <taxon>Tanacetum</taxon>
    </lineage>
</organism>
<accession>A0ABQ5GX34</accession>
<feature type="chain" id="PRO_5045315959" evidence="1">
    <location>
        <begin position="19"/>
        <end position="198"/>
    </location>
</feature>
<comment type="caution">
    <text evidence="2">The sequence shown here is derived from an EMBL/GenBank/DDBJ whole genome shotgun (WGS) entry which is preliminary data.</text>
</comment>
<protein>
    <submittedName>
        <fullName evidence="2">Uncharacterized protein</fullName>
    </submittedName>
</protein>
<keyword evidence="3" id="KW-1185">Reference proteome</keyword>
<evidence type="ECO:0000313" key="3">
    <source>
        <dbReference type="Proteomes" id="UP001151760"/>
    </source>
</evidence>
<feature type="signal peptide" evidence="1">
    <location>
        <begin position="1"/>
        <end position="18"/>
    </location>
</feature>